<reference evidence="11 12" key="1">
    <citation type="submission" date="2023-08" db="EMBL/GenBank/DDBJ databases">
        <title>The whole genome sequence of Lysobacter yananisis.</title>
        <authorList>
            <person name="Sun H."/>
        </authorList>
    </citation>
    <scope>NUCLEOTIDE SEQUENCE [LARGE SCALE GENOMIC DNA]</scope>
    <source>
        <strain evidence="11 12">SNNU513</strain>
    </source>
</reference>
<protein>
    <submittedName>
        <fullName evidence="11">2OG-Fe(II) oxygenase</fullName>
    </submittedName>
</protein>
<dbReference type="InterPro" id="IPR011990">
    <property type="entry name" value="TPR-like_helical_dom_sf"/>
</dbReference>
<dbReference type="SMART" id="SM00702">
    <property type="entry name" value="P4Hc"/>
    <property type="match status" value="1"/>
</dbReference>
<keyword evidence="5" id="KW-0223">Dioxygenase</keyword>
<dbReference type="InterPro" id="IPR006620">
    <property type="entry name" value="Pro_4_hyd_alph"/>
</dbReference>
<evidence type="ECO:0000256" key="2">
    <source>
        <dbReference type="ARBA" id="ARBA00022723"/>
    </source>
</evidence>
<accession>A0ABY9P751</accession>
<evidence type="ECO:0000313" key="12">
    <source>
        <dbReference type="Proteomes" id="UP001229313"/>
    </source>
</evidence>
<dbReference type="InterPro" id="IPR005123">
    <property type="entry name" value="Oxoglu/Fe-dep_dioxygenase_dom"/>
</dbReference>
<evidence type="ECO:0000256" key="9">
    <source>
        <dbReference type="SAM" id="MobiDB-lite"/>
    </source>
</evidence>
<evidence type="ECO:0000256" key="8">
    <source>
        <dbReference type="ARBA" id="ARBA00023180"/>
    </source>
</evidence>
<evidence type="ECO:0000313" key="11">
    <source>
        <dbReference type="EMBL" id="WMT02655.1"/>
    </source>
</evidence>
<keyword evidence="7" id="KW-0408">Iron</keyword>
<evidence type="ECO:0000259" key="10">
    <source>
        <dbReference type="PROSITE" id="PS51471"/>
    </source>
</evidence>
<keyword evidence="2" id="KW-0479">Metal-binding</keyword>
<dbReference type="Pfam" id="PF13640">
    <property type="entry name" value="2OG-FeII_Oxy_3"/>
    <property type="match status" value="1"/>
</dbReference>
<proteinExistence type="predicted"/>
<evidence type="ECO:0000256" key="4">
    <source>
        <dbReference type="ARBA" id="ARBA00022896"/>
    </source>
</evidence>
<keyword evidence="12" id="KW-1185">Reference proteome</keyword>
<dbReference type="InterPro" id="IPR045054">
    <property type="entry name" value="P4HA-like"/>
</dbReference>
<dbReference type="RefSeq" id="WP_309151635.1">
    <property type="nucleotide sequence ID" value="NZ_CP133568.1"/>
</dbReference>
<evidence type="ECO:0000256" key="1">
    <source>
        <dbReference type="ARBA" id="ARBA00001961"/>
    </source>
</evidence>
<keyword evidence="4" id="KW-0847">Vitamin C</keyword>
<feature type="region of interest" description="Disordered" evidence="9">
    <location>
        <begin position="256"/>
        <end position="283"/>
    </location>
</feature>
<dbReference type="Proteomes" id="UP001229313">
    <property type="component" value="Chromosome"/>
</dbReference>
<dbReference type="EMBL" id="CP133568">
    <property type="protein sequence ID" value="WMT02655.1"/>
    <property type="molecule type" value="Genomic_DNA"/>
</dbReference>
<comment type="cofactor">
    <cofactor evidence="1">
        <name>L-ascorbate</name>
        <dbReference type="ChEBI" id="CHEBI:38290"/>
    </cofactor>
</comment>
<dbReference type="PANTHER" id="PTHR10869:SF246">
    <property type="entry name" value="TRANSMEMBRANE PROLYL 4-HYDROXYLASE"/>
    <property type="match status" value="1"/>
</dbReference>
<keyword evidence="8" id="KW-0325">Glycoprotein</keyword>
<evidence type="ECO:0000256" key="5">
    <source>
        <dbReference type="ARBA" id="ARBA00022964"/>
    </source>
</evidence>
<gene>
    <name evidence="11" type="ORF">RDV84_22250</name>
</gene>
<evidence type="ECO:0000256" key="7">
    <source>
        <dbReference type="ARBA" id="ARBA00023004"/>
    </source>
</evidence>
<organism evidence="11 12">
    <name type="scientific">Lysobacter yananisis</name>
    <dbReference type="NCBI Taxonomy" id="1003114"/>
    <lineage>
        <taxon>Bacteria</taxon>
        <taxon>Pseudomonadati</taxon>
        <taxon>Pseudomonadota</taxon>
        <taxon>Gammaproteobacteria</taxon>
        <taxon>Lysobacterales</taxon>
        <taxon>Lysobacteraceae</taxon>
        <taxon>Lysobacter</taxon>
    </lineage>
</organism>
<evidence type="ECO:0000256" key="6">
    <source>
        <dbReference type="ARBA" id="ARBA00023002"/>
    </source>
</evidence>
<keyword evidence="3" id="KW-0256">Endoplasmic reticulum</keyword>
<dbReference type="Gene3D" id="1.25.40.10">
    <property type="entry name" value="Tetratricopeptide repeat domain"/>
    <property type="match status" value="1"/>
</dbReference>
<keyword evidence="6" id="KW-0560">Oxidoreductase</keyword>
<dbReference type="Gene3D" id="2.60.120.620">
    <property type="entry name" value="q2cbj1_9rhob like domain"/>
    <property type="match status" value="1"/>
</dbReference>
<dbReference type="PROSITE" id="PS51471">
    <property type="entry name" value="FE2OG_OXY"/>
    <property type="match status" value="1"/>
</dbReference>
<name>A0ABY9P751_9GAMM</name>
<evidence type="ECO:0000256" key="3">
    <source>
        <dbReference type="ARBA" id="ARBA00022824"/>
    </source>
</evidence>
<dbReference type="SUPFAM" id="SSF81901">
    <property type="entry name" value="HCP-like"/>
    <property type="match status" value="1"/>
</dbReference>
<sequence length="423" mass="44696">MTDDSELAGLRRNAEGGAAPDLYRWATALLRRGAAEPARAAYARAAAQGLAEARIEFARMAMHGIGGDTDLSAAHAALDQAERAGSAVAGYFIALMAVGRGDFAAAEHDRRLLAAVRAEYPPALRAAALLFGRRHDDEAAQNACLQLLERASARGDAIAARLLAERLLRGEGCAPQPQAAAELIGQLRAHGARIELPPIAVGAPAQRDAAPADAVSLADAAQPVALAPLSAHPRVAQADALLSADECRLLVAQAQPSLRPSQTVDERSGRAVPNALRDSSDASLDPAGEDLALRLAQWRMARAAGLDLVHGEHLTVLRYAPGQAYRPHRDYLSPQAQARDRPQAGDRLRTVCVYLNAVEAGGATEFPHAALAVTPQAGRALVFDNLDADGRPEPASLHAGTPVLAGEKWLATLWLRERPYRAF</sequence>
<dbReference type="InterPro" id="IPR044862">
    <property type="entry name" value="Pro_4_hyd_alph_FE2OG_OXY"/>
</dbReference>
<feature type="domain" description="Fe2OG dioxygenase" evidence="10">
    <location>
        <begin position="310"/>
        <end position="417"/>
    </location>
</feature>
<dbReference type="PANTHER" id="PTHR10869">
    <property type="entry name" value="PROLYL 4-HYDROXYLASE ALPHA SUBUNIT"/>
    <property type="match status" value="1"/>
</dbReference>